<keyword evidence="3" id="KW-1185">Reference proteome</keyword>
<proteinExistence type="predicted"/>
<dbReference type="Proteomes" id="UP001156666">
    <property type="component" value="Unassembled WGS sequence"/>
</dbReference>
<gene>
    <name evidence="2" type="ORF">GCM10007940_03770</name>
</gene>
<evidence type="ECO:0000313" key="3">
    <source>
        <dbReference type="Proteomes" id="UP001156666"/>
    </source>
</evidence>
<sequence>MKRLIFSLVLSFVTISFCTGQISFLVEGGANYGKATLSKNDLIKNDNIIGYYLSGTPKFNLTNRLALQSEFQYSLEGYGFNGISGQTKNNFHYIRVIPGVELKIVGPLRIIAGLNYGYLALAKTQDGDPISKGAFEKNDVGLLAGINLTFSNVNIAIKYNYGMNSISETQLTDFEGKNLDLKTKNRFLQVGVGYLLE</sequence>
<dbReference type="AlphaFoldDB" id="A0AA37WDB8"/>
<name>A0AA37WDB8_9BACT</name>
<dbReference type="InterPro" id="IPR025665">
    <property type="entry name" value="Beta-barrel_OMP_2"/>
</dbReference>
<evidence type="ECO:0000313" key="2">
    <source>
        <dbReference type="EMBL" id="GLR15762.1"/>
    </source>
</evidence>
<accession>A0AA37WDB8</accession>
<feature type="domain" description="Outer membrane protein beta-barrel" evidence="1">
    <location>
        <begin position="23"/>
        <end position="167"/>
    </location>
</feature>
<protein>
    <recommendedName>
        <fullName evidence="1">Outer membrane protein beta-barrel domain-containing protein</fullName>
    </recommendedName>
</protein>
<reference evidence="2" key="1">
    <citation type="journal article" date="2014" name="Int. J. Syst. Evol. Microbiol.">
        <title>Complete genome sequence of Corynebacterium casei LMG S-19264T (=DSM 44701T), isolated from a smear-ripened cheese.</title>
        <authorList>
            <consortium name="US DOE Joint Genome Institute (JGI-PGF)"/>
            <person name="Walter F."/>
            <person name="Albersmeier A."/>
            <person name="Kalinowski J."/>
            <person name="Ruckert C."/>
        </authorList>
    </citation>
    <scope>NUCLEOTIDE SEQUENCE</scope>
    <source>
        <strain evidence="2">NBRC 108769</strain>
    </source>
</reference>
<reference evidence="2" key="2">
    <citation type="submission" date="2023-01" db="EMBL/GenBank/DDBJ databases">
        <title>Draft genome sequence of Portibacter lacus strain NBRC 108769.</title>
        <authorList>
            <person name="Sun Q."/>
            <person name="Mori K."/>
        </authorList>
    </citation>
    <scope>NUCLEOTIDE SEQUENCE</scope>
    <source>
        <strain evidence="2">NBRC 108769</strain>
    </source>
</reference>
<comment type="caution">
    <text evidence="2">The sequence shown here is derived from an EMBL/GenBank/DDBJ whole genome shotgun (WGS) entry which is preliminary data.</text>
</comment>
<dbReference type="EMBL" id="BSOH01000001">
    <property type="protein sequence ID" value="GLR15762.1"/>
    <property type="molecule type" value="Genomic_DNA"/>
</dbReference>
<evidence type="ECO:0000259" key="1">
    <source>
        <dbReference type="Pfam" id="PF13568"/>
    </source>
</evidence>
<organism evidence="2 3">
    <name type="scientific">Portibacter lacus</name>
    <dbReference type="NCBI Taxonomy" id="1099794"/>
    <lineage>
        <taxon>Bacteria</taxon>
        <taxon>Pseudomonadati</taxon>
        <taxon>Bacteroidota</taxon>
        <taxon>Saprospiria</taxon>
        <taxon>Saprospirales</taxon>
        <taxon>Haliscomenobacteraceae</taxon>
        <taxon>Portibacter</taxon>
    </lineage>
</organism>
<dbReference type="Pfam" id="PF13568">
    <property type="entry name" value="OMP_b-brl_2"/>
    <property type="match status" value="1"/>
</dbReference>
<dbReference type="RefSeq" id="WP_235294659.1">
    <property type="nucleotide sequence ID" value="NZ_BSOH01000001.1"/>
</dbReference>